<organism evidence="1 2">
    <name type="scientific">Flavobacterium ardleyense</name>
    <dbReference type="NCBI Taxonomy" id="2038737"/>
    <lineage>
        <taxon>Bacteria</taxon>
        <taxon>Pseudomonadati</taxon>
        <taxon>Bacteroidota</taxon>
        <taxon>Flavobacteriia</taxon>
        <taxon>Flavobacteriales</taxon>
        <taxon>Flavobacteriaceae</taxon>
        <taxon>Flavobacterium</taxon>
    </lineage>
</organism>
<evidence type="ECO:0008006" key="3">
    <source>
        <dbReference type="Google" id="ProtNLM"/>
    </source>
</evidence>
<accession>A0ABW5Z934</accession>
<name>A0ABW5Z934_9FLAO</name>
<dbReference type="RefSeq" id="WP_379807853.1">
    <property type="nucleotide sequence ID" value="NZ_JBHUOL010000018.1"/>
</dbReference>
<dbReference type="EMBL" id="JBHUOL010000018">
    <property type="protein sequence ID" value="MFD2909389.1"/>
    <property type="molecule type" value="Genomic_DNA"/>
</dbReference>
<reference evidence="2" key="1">
    <citation type="journal article" date="2019" name="Int. J. Syst. Evol. Microbiol.">
        <title>The Global Catalogue of Microorganisms (GCM) 10K type strain sequencing project: providing services to taxonomists for standard genome sequencing and annotation.</title>
        <authorList>
            <consortium name="The Broad Institute Genomics Platform"/>
            <consortium name="The Broad Institute Genome Sequencing Center for Infectious Disease"/>
            <person name="Wu L."/>
            <person name="Ma J."/>
        </authorList>
    </citation>
    <scope>NUCLEOTIDE SEQUENCE [LARGE SCALE GENOMIC DNA]</scope>
    <source>
        <strain evidence="2">KCTC 52644</strain>
    </source>
</reference>
<sequence length="147" mass="16657">MKKYIGFLVLAIAFLNVSCDKCMEGDKAEPASLFVDLLDETTLENVFVNETFTAQQISIKDLEDKLIPFVFVSNMSLIRIFPDTQNPLENTFIITLNNDITDVVKEITITYDVEAIGQECYTTYKTENVQVPNNASEVIDGIYRIKI</sequence>
<keyword evidence="2" id="KW-1185">Reference proteome</keyword>
<protein>
    <recommendedName>
        <fullName evidence="3">Lipoprotein</fullName>
    </recommendedName>
</protein>
<evidence type="ECO:0000313" key="1">
    <source>
        <dbReference type="EMBL" id="MFD2909389.1"/>
    </source>
</evidence>
<evidence type="ECO:0000313" key="2">
    <source>
        <dbReference type="Proteomes" id="UP001597549"/>
    </source>
</evidence>
<proteinExistence type="predicted"/>
<dbReference type="Proteomes" id="UP001597549">
    <property type="component" value="Unassembled WGS sequence"/>
</dbReference>
<comment type="caution">
    <text evidence="1">The sequence shown here is derived from an EMBL/GenBank/DDBJ whole genome shotgun (WGS) entry which is preliminary data.</text>
</comment>
<gene>
    <name evidence="1" type="ORF">ACFSX9_11685</name>
</gene>